<dbReference type="InterPro" id="IPR016024">
    <property type="entry name" value="ARM-type_fold"/>
</dbReference>
<evidence type="ECO:0000256" key="7">
    <source>
        <dbReference type="SAM" id="MobiDB-lite"/>
    </source>
</evidence>
<dbReference type="GO" id="GO:0006895">
    <property type="term" value="P:Golgi to endosome transport"/>
    <property type="evidence" value="ECO:0007669"/>
    <property type="project" value="InterPro"/>
</dbReference>
<dbReference type="InterPro" id="IPR007249">
    <property type="entry name" value="DOP1_N"/>
</dbReference>
<dbReference type="Pfam" id="PF04118">
    <property type="entry name" value="Dopey_N"/>
    <property type="match status" value="1"/>
</dbReference>
<dbReference type="InterPro" id="IPR040314">
    <property type="entry name" value="DOP1"/>
</dbReference>
<feature type="region of interest" description="Disordered" evidence="7">
    <location>
        <begin position="1"/>
        <end position="33"/>
    </location>
</feature>
<evidence type="ECO:0000259" key="8">
    <source>
        <dbReference type="Pfam" id="PF04118"/>
    </source>
</evidence>
<dbReference type="InterPro" id="IPR056457">
    <property type="entry name" value="DOP1_C"/>
</dbReference>
<dbReference type="PANTHER" id="PTHR14042">
    <property type="entry name" value="DOPEY-RELATED"/>
    <property type="match status" value="1"/>
</dbReference>
<accession>A0A9W4K7Z0</accession>
<dbReference type="OrthoDB" id="297643at2759"/>
<evidence type="ECO:0008006" key="13">
    <source>
        <dbReference type="Google" id="ProtNLM"/>
    </source>
</evidence>
<dbReference type="SUPFAM" id="SSF48371">
    <property type="entry name" value="ARM repeat"/>
    <property type="match status" value="1"/>
</dbReference>
<comment type="caution">
    <text evidence="11">The sequence shown here is derived from an EMBL/GenBank/DDBJ whole genome shotgun (WGS) entry which is preliminary data.</text>
</comment>
<comment type="subcellular location">
    <subcellularLocation>
        <location evidence="1">Golgi apparatus membrane</location>
        <topology evidence="1">Peripheral membrane protein</topology>
    </subcellularLocation>
</comment>
<feature type="domain" description="DOP1-like middle TPR" evidence="9">
    <location>
        <begin position="415"/>
        <end position="628"/>
    </location>
</feature>
<dbReference type="PANTHER" id="PTHR14042:SF24">
    <property type="entry name" value="PROTEIN DOPEY-1 HOMOLOG"/>
    <property type="match status" value="1"/>
</dbReference>
<dbReference type="GO" id="GO:0005802">
    <property type="term" value="C:trans-Golgi network"/>
    <property type="evidence" value="ECO:0007669"/>
    <property type="project" value="TreeGrafter"/>
</dbReference>
<evidence type="ECO:0000256" key="4">
    <source>
        <dbReference type="ARBA" id="ARBA00023034"/>
    </source>
</evidence>
<dbReference type="GO" id="GO:0000139">
    <property type="term" value="C:Golgi membrane"/>
    <property type="evidence" value="ECO:0007669"/>
    <property type="project" value="UniProtKB-SubCell"/>
</dbReference>
<dbReference type="EMBL" id="CAJVRC010000845">
    <property type="protein sequence ID" value="CAG8892569.1"/>
    <property type="molecule type" value="Genomic_DNA"/>
</dbReference>
<feature type="domain" description="DOP1-like C-terminal" evidence="10">
    <location>
        <begin position="1380"/>
        <end position="1845"/>
    </location>
</feature>
<evidence type="ECO:0000259" key="10">
    <source>
        <dbReference type="Pfam" id="PF24598"/>
    </source>
</evidence>
<evidence type="ECO:0000259" key="9">
    <source>
        <dbReference type="Pfam" id="PF24597"/>
    </source>
</evidence>
<keyword evidence="12" id="KW-1185">Reference proteome</keyword>
<dbReference type="GO" id="GO:0005768">
    <property type="term" value="C:endosome"/>
    <property type="evidence" value="ECO:0007669"/>
    <property type="project" value="TreeGrafter"/>
</dbReference>
<keyword evidence="4" id="KW-0333">Golgi apparatus</keyword>
<dbReference type="Proteomes" id="UP001154252">
    <property type="component" value="Unassembled WGS sequence"/>
</dbReference>
<feature type="region of interest" description="Disordered" evidence="7">
    <location>
        <begin position="1083"/>
        <end position="1102"/>
    </location>
</feature>
<evidence type="ECO:0000313" key="12">
    <source>
        <dbReference type="Proteomes" id="UP001154252"/>
    </source>
</evidence>
<comment type="similarity">
    <text evidence="6">Belongs to the DOP1 family.</text>
</comment>
<evidence type="ECO:0000256" key="3">
    <source>
        <dbReference type="ARBA" id="ARBA00022927"/>
    </source>
</evidence>
<feature type="compositionally biased region" description="Low complexity" evidence="7">
    <location>
        <begin position="11"/>
        <end position="20"/>
    </location>
</feature>
<evidence type="ECO:0000256" key="2">
    <source>
        <dbReference type="ARBA" id="ARBA00022448"/>
    </source>
</evidence>
<dbReference type="InterPro" id="IPR056458">
    <property type="entry name" value="TPR_DOP1_M"/>
</dbReference>
<evidence type="ECO:0000313" key="11">
    <source>
        <dbReference type="EMBL" id="CAG8892569.1"/>
    </source>
</evidence>
<name>A0A9W4K7Z0_9EURO</name>
<dbReference type="GO" id="GO:0005829">
    <property type="term" value="C:cytosol"/>
    <property type="evidence" value="ECO:0007669"/>
    <property type="project" value="GOC"/>
</dbReference>
<keyword evidence="2" id="KW-0813">Transport</keyword>
<sequence>MSLDPNAFPRSNSPASSESSLTRSRLQGKEGSLKKDKNYRRYASSVERALSLFDNALQEWADYISFLGRLLKALQTHPPDQPVVPHKVLVSKRLAQCLNPSLPSGVHQKALEVYTYIFGLIKVCVATRKAASVLTDASVCNQLEGLSHDLPLYLPGLAPTLTFASLTVRPLFLSLVEGYIVDLEPWAIRPALKAIILALLPGLEEETSEDFEPTLRTMNKLRDAASQLETQRTSETGASGQYFWQCLFLASITNPSRRLGVLAYLNRYLPKLGIADRRPSTAGGSGPQNIPPDILAAADSVILPEPGLLIRCVASGLSDDQLLVQRNFLDLLVTHLPLSSPILQNKIAASDLRTLVIAAVGVVTRRDMSLNRRLWAWFLGPDSPNDSSSMDDRKLSSETARSVSVDGKELTQSQYFSRLGLQPLVTGLLDMIEQAPSIPSERTKPFRIALSLMDRWEIGGYIVPAVFLPTVRSVQAFESTAPENHFEEVFRSASAFFDGVESGVIFSELLGLVDYQSSDVDVDSDQVLRNLDLAQFIIENFNVREEDMVQIHVPLLALSVLVKMREIQSKKSIANQQAVTASLNKVLKSLTGLLTERAFSRKPGSEKTAGNDTKGRGTDILKSVHSFYEQSKNSLELPPLPYAPKNLGEMIIREAHELAIAALYSRDGKLSVHEPLDILVTLLKKLPKSRVLRDRKLYEALSQRLGSGKDKPTTASFSVISTIASTVTSLFFIQTPGFYVSYEDACDLITPLVNQLWWYLSPLSPKFHVEAVRCLWLLHSISWIDHLVEASLTALMVNVSTAASRHLSSEQQAERFYVLWNHSHHSTHEQPPKQVLDVGGTLFSYQCSMLERPLFIVLDLLSQESSDSSQSVQLWLQDLPSIHKVFHVVISNLDELSEADEINEQKTDNHSISPDDYKECDYLLQTASNIISALSHNGWIALLTHVLGNEKRLEASKPEDNADFKSLHSAIFEASLRIVNTLSPAPMEFNLDGERLHKDALQLMQQLLLGPGAEELVESGIDDFLVERLLVSSEGGSIAVQGALIDALLAALKVRFAQAYLPPPPPRPKHLRASSRDRLTSPSILSFTSDKGDRRQSLPQLPQPPERLLDCLLKGISSPKSREIVDKWIVLLCEVLPLYSGSIFQILLMLVECFCREIRASYGRLQLSFQQTEDWPQDRSEHVTIALLTGLENCIANAHERLIAEESNVPTVKSPDQPQGFFGNMVSGVFNSEGGQGRPNTANDRLTVLLCFQDAVRLCFSIWAWGAGDHSDSPPDCESLASFQYTSLRMRNRSRRILEHFFTAEALECLETLVEMWTKADTETASLIFNLLHTLDGSSPKITIPAIFNAIYTRTNPSALDPSRKSSLTSNLSESELASFLVTYARSLDDDVLDEIWTDCTTFLRDVLSNPFPHRQILPRLIEFAAILGVKLENTTFGEDRRMRKELGDVLLRLLTAVFTSKPLGLNHDTGPMARSSVEHDRTSVSHTGPDDMLSILAVSMPSFITTLGDSDRINTAITSVSTNVVGPLIRSRLFPNNLNRNVMVLLQQMAKVPAAAKVWKKDISDAFNDARFFGLQLDLVKNSWMDLLRQWVLADKERLPELLVRLPPPSSAGIMFGVGASAARLEADGKAQLNLRRIALLLLSASGDYFVGELPALLQKLEDLLAATSTSSPSSATRAEVFMVLRAVALKTSTSAMAPFWPLINTELQEAISAVPEGSQPELYNSYSLLQACKLLDILVVLAPDDFQLLEWLFVTDTIDAVYPPDRWEPVALADEVSQTFGPRGAGSPTVPTEVIEPQARSSLKRPWLISDWIRETPKDDIVERVLRPFFARLSIYVFESTYSMGSVDLAVCRNDLLADLFNESTMAN</sequence>
<evidence type="ECO:0000256" key="1">
    <source>
        <dbReference type="ARBA" id="ARBA00004395"/>
    </source>
</evidence>
<feature type="domain" description="DOP1 N-terminal" evidence="8">
    <location>
        <begin position="36"/>
        <end position="382"/>
    </location>
</feature>
<proteinExistence type="inferred from homology"/>
<keyword evidence="3" id="KW-0653">Protein transport</keyword>
<evidence type="ECO:0000256" key="5">
    <source>
        <dbReference type="ARBA" id="ARBA00023136"/>
    </source>
</evidence>
<organism evidence="11 12">
    <name type="scientific">Penicillium egyptiacum</name>
    <dbReference type="NCBI Taxonomy" id="1303716"/>
    <lineage>
        <taxon>Eukaryota</taxon>
        <taxon>Fungi</taxon>
        <taxon>Dikarya</taxon>
        <taxon>Ascomycota</taxon>
        <taxon>Pezizomycotina</taxon>
        <taxon>Eurotiomycetes</taxon>
        <taxon>Eurotiomycetidae</taxon>
        <taxon>Eurotiales</taxon>
        <taxon>Aspergillaceae</taxon>
        <taxon>Penicillium</taxon>
    </lineage>
</organism>
<dbReference type="Pfam" id="PF24597">
    <property type="entry name" value="TPR_DOP1_M"/>
    <property type="match status" value="1"/>
</dbReference>
<protein>
    <recommendedName>
        <fullName evidence="13">Dopey N-terminal domain-containing protein</fullName>
    </recommendedName>
</protein>
<dbReference type="Pfam" id="PF24598">
    <property type="entry name" value="DOP1_C"/>
    <property type="match status" value="1"/>
</dbReference>
<gene>
    <name evidence="11" type="ORF">PEGY_LOCUS3197</name>
</gene>
<dbReference type="GO" id="GO:0015031">
    <property type="term" value="P:protein transport"/>
    <property type="evidence" value="ECO:0007669"/>
    <property type="project" value="UniProtKB-KW"/>
</dbReference>
<evidence type="ECO:0000256" key="6">
    <source>
        <dbReference type="ARBA" id="ARBA00046326"/>
    </source>
</evidence>
<keyword evidence="5" id="KW-0472">Membrane</keyword>
<reference evidence="11" key="1">
    <citation type="submission" date="2021-07" db="EMBL/GenBank/DDBJ databases">
        <authorList>
            <person name="Branca A.L. A."/>
        </authorList>
    </citation>
    <scope>NUCLEOTIDE SEQUENCE</scope>
</reference>